<accession>A0A432XP09</accession>
<dbReference type="Proteomes" id="UP000287330">
    <property type="component" value="Unassembled WGS sequence"/>
</dbReference>
<proteinExistence type="predicted"/>
<evidence type="ECO:0000259" key="3">
    <source>
        <dbReference type="Pfam" id="PF11954"/>
    </source>
</evidence>
<dbReference type="OrthoDB" id="119951at2"/>
<reference evidence="5" key="1">
    <citation type="journal article" date="2018" name="Front. Microbiol.">
        <title>Genome-Based Analysis Reveals the Taxonomy and Diversity of the Family Idiomarinaceae.</title>
        <authorList>
            <person name="Liu Y."/>
            <person name="Lai Q."/>
            <person name="Shao Z."/>
        </authorList>
    </citation>
    <scope>NUCLEOTIDE SEQUENCE [LARGE SCALE GENOMIC DNA]</scope>
    <source>
        <strain evidence="5">F23</strain>
    </source>
</reference>
<protein>
    <submittedName>
        <fullName evidence="4">Serine hydrolase</fullName>
    </submittedName>
</protein>
<dbReference type="PANTHER" id="PTHR46825">
    <property type="entry name" value="D-ALANYL-D-ALANINE-CARBOXYPEPTIDASE/ENDOPEPTIDASE AMPH"/>
    <property type="match status" value="1"/>
</dbReference>
<dbReference type="SUPFAM" id="SSF56601">
    <property type="entry name" value="beta-lactamase/transpeptidase-like"/>
    <property type="match status" value="1"/>
</dbReference>
<dbReference type="InterPro" id="IPR012338">
    <property type="entry name" value="Beta-lactam/transpept-like"/>
</dbReference>
<dbReference type="GO" id="GO:0016787">
    <property type="term" value="F:hydrolase activity"/>
    <property type="evidence" value="ECO:0007669"/>
    <property type="project" value="UniProtKB-KW"/>
</dbReference>
<dbReference type="InterPro" id="IPR001466">
    <property type="entry name" value="Beta-lactam-related"/>
</dbReference>
<gene>
    <name evidence="4" type="ORF">CWE25_12730</name>
</gene>
<evidence type="ECO:0000259" key="2">
    <source>
        <dbReference type="Pfam" id="PF00144"/>
    </source>
</evidence>
<name>A0A432XP09_9GAMM</name>
<feature type="chain" id="PRO_5019328397" evidence="1">
    <location>
        <begin position="19"/>
        <end position="529"/>
    </location>
</feature>
<dbReference type="Gene3D" id="2.40.128.600">
    <property type="match status" value="1"/>
</dbReference>
<feature type="signal peptide" evidence="1">
    <location>
        <begin position="1"/>
        <end position="18"/>
    </location>
</feature>
<dbReference type="Pfam" id="PF11954">
    <property type="entry name" value="DUF3471"/>
    <property type="match status" value="1"/>
</dbReference>
<comment type="caution">
    <text evidence="4">The sequence shown here is derived from an EMBL/GenBank/DDBJ whole genome shotgun (WGS) entry which is preliminary data.</text>
</comment>
<dbReference type="AlphaFoldDB" id="A0A432XP09"/>
<sequence length="529" mass="58385">MKTRISLLSAVISVALLAGCSEPQTTTKKEPATQSQQNAVALDGKIRTTAQQTLEAFNIPGLAVVAVKDGEVILAEGFGVRDIESQAPVTKNTLFGIASHTKAFTAAAIAHLVDQGKLDWDDKVTAYLPEFKLSDPELTHRLTIRDLLSHRSGLGLGAGDLMIWPNTDKSVDEIIAGIANVPIEHGFRAQFAYNNLMFLTAGEVVHRVTGVPYAEYIKQTFFEPLNMDESVVGFSNIPAANDNVAVGTIEKDGELHRFPLDYLEDFGGAGATAGSVDDMGHWLITQLQHGKSPSGEQVFSPESQHEMWQLITPIGVSDKAAEQGTFFQGYGLGWFVKDYHGVKQVYHSGGILGMLSLTTLIPEENFGITVVSNQQAFGGLTAITQEALEQVLNLPDQDWVAEQSENYRQFMQRKTDFKIPKPDTEEDATLAKQEYAGTYTDAWYGDIDIRMQGDELRLDFTHTPMLKGTLTHYNGDTFIVHWDEPLLEADAYVRFELNEDDAIKQATMEAVAPFTDFSFDFHNLTLVRQ</sequence>
<dbReference type="RefSeq" id="WP_110576321.1">
    <property type="nucleotide sequence ID" value="NZ_PIPV01000015.1"/>
</dbReference>
<keyword evidence="1" id="KW-0732">Signal</keyword>
<evidence type="ECO:0000313" key="5">
    <source>
        <dbReference type="Proteomes" id="UP000287330"/>
    </source>
</evidence>
<keyword evidence="5" id="KW-1185">Reference proteome</keyword>
<dbReference type="EMBL" id="PIPV01000015">
    <property type="protein sequence ID" value="RUO50449.1"/>
    <property type="molecule type" value="Genomic_DNA"/>
</dbReference>
<organism evidence="4 5">
    <name type="scientific">Idiomarina fontislapidosi</name>
    <dbReference type="NCBI Taxonomy" id="263723"/>
    <lineage>
        <taxon>Bacteria</taxon>
        <taxon>Pseudomonadati</taxon>
        <taxon>Pseudomonadota</taxon>
        <taxon>Gammaproteobacteria</taxon>
        <taxon>Alteromonadales</taxon>
        <taxon>Idiomarinaceae</taxon>
        <taxon>Idiomarina</taxon>
    </lineage>
</organism>
<feature type="domain" description="Beta-lactamase-related" evidence="2">
    <location>
        <begin position="48"/>
        <end position="377"/>
    </location>
</feature>
<keyword evidence="4" id="KW-0378">Hydrolase</keyword>
<evidence type="ECO:0000256" key="1">
    <source>
        <dbReference type="SAM" id="SignalP"/>
    </source>
</evidence>
<dbReference type="PROSITE" id="PS51257">
    <property type="entry name" value="PROKAR_LIPOPROTEIN"/>
    <property type="match status" value="1"/>
</dbReference>
<evidence type="ECO:0000313" key="4">
    <source>
        <dbReference type="EMBL" id="RUO50449.1"/>
    </source>
</evidence>
<dbReference type="Gene3D" id="3.40.710.10">
    <property type="entry name" value="DD-peptidase/beta-lactamase superfamily"/>
    <property type="match status" value="1"/>
</dbReference>
<dbReference type="InterPro" id="IPR021860">
    <property type="entry name" value="Peptidase_S12_Pab87-rel_C"/>
</dbReference>
<dbReference type="Pfam" id="PF00144">
    <property type="entry name" value="Beta-lactamase"/>
    <property type="match status" value="1"/>
</dbReference>
<feature type="domain" description="Peptidase S12 Pab87-related C-terminal" evidence="3">
    <location>
        <begin position="426"/>
        <end position="526"/>
    </location>
</feature>
<dbReference type="PANTHER" id="PTHR46825:SF15">
    <property type="entry name" value="BETA-LACTAMASE-RELATED DOMAIN-CONTAINING PROTEIN"/>
    <property type="match status" value="1"/>
</dbReference>
<dbReference type="InterPro" id="IPR050491">
    <property type="entry name" value="AmpC-like"/>
</dbReference>